<keyword evidence="3" id="KW-1185">Reference proteome</keyword>
<name>A0ABN3BE48_9ACTN</name>
<evidence type="ECO:0000313" key="3">
    <source>
        <dbReference type="Proteomes" id="UP001501391"/>
    </source>
</evidence>
<dbReference type="Proteomes" id="UP001501391">
    <property type="component" value="Unassembled WGS sequence"/>
</dbReference>
<reference evidence="2 3" key="1">
    <citation type="journal article" date="2019" name="Int. J. Syst. Evol. Microbiol.">
        <title>The Global Catalogue of Microorganisms (GCM) 10K type strain sequencing project: providing services to taxonomists for standard genome sequencing and annotation.</title>
        <authorList>
            <consortium name="The Broad Institute Genomics Platform"/>
            <consortium name="The Broad Institute Genome Sequencing Center for Infectious Disease"/>
            <person name="Wu L."/>
            <person name="Ma J."/>
        </authorList>
    </citation>
    <scope>NUCLEOTIDE SEQUENCE [LARGE SCALE GENOMIC DNA]</scope>
    <source>
        <strain evidence="2 3">JCM 14924</strain>
    </source>
</reference>
<evidence type="ECO:0000313" key="2">
    <source>
        <dbReference type="EMBL" id="GAA2193409.1"/>
    </source>
</evidence>
<protein>
    <submittedName>
        <fullName evidence="2">Uncharacterized protein</fullName>
    </submittedName>
</protein>
<proteinExistence type="predicted"/>
<accession>A0ABN3BE48</accession>
<sequence length="85" mass="8708">MLDERVEQDLAAAAQIGTADPFVAREAVVRGRGHGSIGPGGRGPRRVVVTRKGARDDPQGTPGALCPVGAAGGRPMPRKEAPGTR</sequence>
<feature type="region of interest" description="Disordered" evidence="1">
    <location>
        <begin position="52"/>
        <end position="85"/>
    </location>
</feature>
<organism evidence="2 3">
    <name type="scientific">Streptomyces bangladeshensis</name>
    <dbReference type="NCBI Taxonomy" id="295352"/>
    <lineage>
        <taxon>Bacteria</taxon>
        <taxon>Bacillati</taxon>
        <taxon>Actinomycetota</taxon>
        <taxon>Actinomycetes</taxon>
        <taxon>Kitasatosporales</taxon>
        <taxon>Streptomycetaceae</taxon>
        <taxon>Streptomyces</taxon>
    </lineage>
</organism>
<comment type="caution">
    <text evidence="2">The sequence shown here is derived from an EMBL/GenBank/DDBJ whole genome shotgun (WGS) entry which is preliminary data.</text>
</comment>
<gene>
    <name evidence="2" type="ORF">GCM10009787_15130</name>
</gene>
<dbReference type="EMBL" id="BAAAOQ010000004">
    <property type="protein sequence ID" value="GAA2193409.1"/>
    <property type="molecule type" value="Genomic_DNA"/>
</dbReference>
<evidence type="ECO:0000256" key="1">
    <source>
        <dbReference type="SAM" id="MobiDB-lite"/>
    </source>
</evidence>